<organism evidence="1 2">
    <name type="scientific">Pneumocystis wakefieldiae</name>
    <dbReference type="NCBI Taxonomy" id="38082"/>
    <lineage>
        <taxon>Eukaryota</taxon>
        <taxon>Fungi</taxon>
        <taxon>Dikarya</taxon>
        <taxon>Ascomycota</taxon>
        <taxon>Taphrinomycotina</taxon>
        <taxon>Pneumocystomycetes</taxon>
        <taxon>Pneumocystaceae</taxon>
        <taxon>Pneumocystis</taxon>
    </lineage>
</organism>
<name>A0A899FX69_9ASCO</name>
<evidence type="ECO:0000313" key="1">
    <source>
        <dbReference type="EMBL" id="QSL65036.1"/>
    </source>
</evidence>
<proteinExistence type="predicted"/>
<gene>
    <name evidence="1" type="ORF">MERGE_002340</name>
</gene>
<accession>A0A899FX69</accession>
<protein>
    <submittedName>
        <fullName evidence="1">Uncharacterized protein</fullName>
    </submittedName>
</protein>
<reference evidence="1" key="1">
    <citation type="submission" date="2020-06" db="EMBL/GenBank/DDBJ databases">
        <title>Genomes of multiple members of Pneumocystis genus reveal paths to human pathogen Pneumocystis jirovecii.</title>
        <authorList>
            <person name="Cisse O.H."/>
            <person name="Ma L."/>
            <person name="Dekker J."/>
            <person name="Khil P."/>
            <person name="Jo J."/>
            <person name="Brenchley J."/>
            <person name="Blair R."/>
            <person name="Pahar B."/>
            <person name="Chabe M."/>
            <person name="Van Rompay K.A."/>
            <person name="Keesler R."/>
            <person name="Sukura A."/>
            <person name="Hirsch V."/>
            <person name="Kutty G."/>
            <person name="Liu Y."/>
            <person name="Peng L."/>
            <person name="Chen J."/>
            <person name="Song J."/>
            <person name="Weissenbacher-Lang C."/>
            <person name="Xu J."/>
            <person name="Upham N.S."/>
            <person name="Stajich J.E."/>
            <person name="Cuomo C.A."/>
            <person name="Cushion M.T."/>
            <person name="Kovacs J.A."/>
        </authorList>
    </citation>
    <scope>NUCLEOTIDE SEQUENCE</scope>
    <source>
        <strain evidence="1">2A</strain>
    </source>
</reference>
<dbReference type="AlphaFoldDB" id="A0A899FX69"/>
<keyword evidence="2" id="KW-1185">Reference proteome</keyword>
<evidence type="ECO:0000313" key="2">
    <source>
        <dbReference type="Proteomes" id="UP000663699"/>
    </source>
</evidence>
<dbReference type="EMBL" id="CP054535">
    <property type="protein sequence ID" value="QSL65036.1"/>
    <property type="molecule type" value="Genomic_DNA"/>
</dbReference>
<dbReference type="Proteomes" id="UP000663699">
    <property type="component" value="Chromosome 4"/>
</dbReference>
<sequence>MKNIQFYIPPLCLGDEINNIRLDFTACYTVFYPEKKALSLWKKYDILKGNDLILKLTTLWKNKDINYDFINKLGQFISSAELWKQLHLRPVIIQSIDKVNEITLNLLSSKSYPILHYPKSILHGELIEIQIQMDFKNLLYKDIHSKIAEKTSEHLNVVSRSLERISKRSTCTSLQGKLHSLKKISSQDSCFLTQELWNTVKKNILVKKTIAEFKPALNPTYSPKSLQKNTNIKHNTNLSFFSTNNNDSISYDNLLETKLLPIDLNNEVNCQNLLSYPTVIKENENKSETYNSSYDQFYYNKNTSIGSKIETIILSDS</sequence>
<dbReference type="OrthoDB" id="5379894at2759"/>